<evidence type="ECO:0000256" key="1">
    <source>
        <dbReference type="ARBA" id="ARBA00004141"/>
    </source>
</evidence>
<keyword evidence="5 6" id="KW-0472">Membrane</keyword>
<dbReference type="PANTHER" id="PTHR42718">
    <property type="entry name" value="MAJOR FACILITATOR SUPERFAMILY MULTIDRUG TRANSPORTER MFSC"/>
    <property type="match status" value="1"/>
</dbReference>
<evidence type="ECO:0000256" key="5">
    <source>
        <dbReference type="ARBA" id="ARBA00023136"/>
    </source>
</evidence>
<feature type="transmembrane region" description="Helical" evidence="6">
    <location>
        <begin position="29"/>
        <end position="48"/>
    </location>
</feature>
<dbReference type="AlphaFoldDB" id="A0A506UQS2"/>
<evidence type="ECO:0000256" key="4">
    <source>
        <dbReference type="ARBA" id="ARBA00022989"/>
    </source>
</evidence>
<reference evidence="8 9" key="1">
    <citation type="submission" date="2019-03" db="EMBL/GenBank/DDBJ databases">
        <title>The complete genome sequence of Neokomagataea sp. Jb2 NBRC113641.</title>
        <authorList>
            <person name="Chua K.-O."/>
            <person name="Chan K.-G."/>
            <person name="See-Too W.-S."/>
        </authorList>
    </citation>
    <scope>NUCLEOTIDE SEQUENCE [LARGE SCALE GENOMIC DNA]</scope>
    <source>
        <strain evidence="8 9">Jb2</strain>
    </source>
</reference>
<evidence type="ECO:0000313" key="8">
    <source>
        <dbReference type="EMBL" id="TPW35711.1"/>
    </source>
</evidence>
<name>A0A506UQS2_9PROT</name>
<dbReference type="RefSeq" id="WP_165600173.1">
    <property type="nucleotide sequence ID" value="NZ_SORZ01000001.1"/>
</dbReference>
<keyword evidence="2" id="KW-0813">Transport</keyword>
<feature type="transmembrane region" description="Helical" evidence="6">
    <location>
        <begin position="242"/>
        <end position="260"/>
    </location>
</feature>
<comment type="subcellular location">
    <subcellularLocation>
        <location evidence="1">Membrane</location>
        <topology evidence="1">Multi-pass membrane protein</topology>
    </subcellularLocation>
</comment>
<dbReference type="Gene3D" id="1.20.1720.10">
    <property type="entry name" value="Multidrug resistance protein D"/>
    <property type="match status" value="1"/>
</dbReference>
<sequence>MSGKTPDAQLHEGEYDPERHAGLYGVRRFQAMSAVLLALVLSVLDYAIANVALPTIAQALHTSPSRAIWVVNAYQLANLSCLLPLAAIGGRIGFARMNQLGLIIFMIASVACALSQSILELTLARALQGVGGACIMSVNIGLVRFIYPHRLLGRGIALNGLFVGLGVATGPTLGAFILARAGWPWIFWINLPLGLAAFILSVLAMPKTPRSPHPVDIQGGILTVLAFAVTGLGLDSLMHADFWPGISLTLAGIGFWIWLLHWQKAHHEPIVPVDLLARRPFFIACLVSFCGFVASNLYIVAMPFSLVDTFHRSTTIVGLLIAPWAAGVAIMSFLVGRVSDRIPATILSSLGLMVTGTAFALLWLLPPEATNAMIAWRTLLGGLGFGLFQPPNNRAIMVTAPPGREAGASGMLSVSRLSGQTIGAFLVAGIFTVFSHPAFLCLGAASFVAFLGASLSAGRGLFRPRRLITQNSTRP</sequence>
<evidence type="ECO:0000256" key="6">
    <source>
        <dbReference type="SAM" id="Phobius"/>
    </source>
</evidence>
<dbReference type="InterPro" id="IPR036259">
    <property type="entry name" value="MFS_trans_sf"/>
</dbReference>
<feature type="transmembrane region" description="Helical" evidence="6">
    <location>
        <begin position="281"/>
        <end position="304"/>
    </location>
</feature>
<feature type="transmembrane region" description="Helical" evidence="6">
    <location>
        <begin position="316"/>
        <end position="335"/>
    </location>
</feature>
<dbReference type="Proteomes" id="UP000315037">
    <property type="component" value="Unassembled WGS sequence"/>
</dbReference>
<dbReference type="Pfam" id="PF07690">
    <property type="entry name" value="MFS_1"/>
    <property type="match status" value="1"/>
</dbReference>
<dbReference type="GO" id="GO:0022857">
    <property type="term" value="F:transmembrane transporter activity"/>
    <property type="evidence" value="ECO:0007669"/>
    <property type="project" value="InterPro"/>
</dbReference>
<feature type="transmembrane region" description="Helical" evidence="6">
    <location>
        <begin position="185"/>
        <end position="205"/>
    </location>
</feature>
<dbReference type="PRINTS" id="PR01036">
    <property type="entry name" value="TCRTETB"/>
</dbReference>
<keyword evidence="9" id="KW-1185">Reference proteome</keyword>
<evidence type="ECO:0000313" key="9">
    <source>
        <dbReference type="Proteomes" id="UP000315037"/>
    </source>
</evidence>
<feature type="transmembrane region" description="Helical" evidence="6">
    <location>
        <begin position="409"/>
        <end position="431"/>
    </location>
</feature>
<dbReference type="EMBL" id="SORZ01000001">
    <property type="protein sequence ID" value="TPW35711.1"/>
    <property type="molecule type" value="Genomic_DNA"/>
</dbReference>
<keyword evidence="4 6" id="KW-1133">Transmembrane helix</keyword>
<dbReference type="SUPFAM" id="SSF103473">
    <property type="entry name" value="MFS general substrate transporter"/>
    <property type="match status" value="1"/>
</dbReference>
<dbReference type="InterPro" id="IPR011701">
    <property type="entry name" value="MFS"/>
</dbReference>
<proteinExistence type="predicted"/>
<feature type="transmembrane region" description="Helical" evidence="6">
    <location>
        <begin position="156"/>
        <end position="179"/>
    </location>
</feature>
<comment type="caution">
    <text evidence="8">The sequence shown here is derived from an EMBL/GenBank/DDBJ whole genome shotgun (WGS) entry which is preliminary data.</text>
</comment>
<organism evidence="8 9">
    <name type="scientific">Oecophyllibacter saccharovorans</name>
    <dbReference type="NCBI Taxonomy" id="2558360"/>
    <lineage>
        <taxon>Bacteria</taxon>
        <taxon>Pseudomonadati</taxon>
        <taxon>Pseudomonadota</taxon>
        <taxon>Alphaproteobacteria</taxon>
        <taxon>Acetobacterales</taxon>
        <taxon>Acetobacteraceae</taxon>
        <taxon>Oecophyllibacter</taxon>
    </lineage>
</organism>
<dbReference type="GO" id="GO:0016020">
    <property type="term" value="C:membrane"/>
    <property type="evidence" value="ECO:0007669"/>
    <property type="project" value="UniProtKB-SubCell"/>
</dbReference>
<evidence type="ECO:0000259" key="7">
    <source>
        <dbReference type="PROSITE" id="PS50850"/>
    </source>
</evidence>
<dbReference type="CDD" id="cd17321">
    <property type="entry name" value="MFS_MMR_MDR_like"/>
    <property type="match status" value="1"/>
</dbReference>
<feature type="transmembrane region" description="Helical" evidence="6">
    <location>
        <begin position="68"/>
        <end position="88"/>
    </location>
</feature>
<accession>A0A506UQS2</accession>
<feature type="transmembrane region" description="Helical" evidence="6">
    <location>
        <begin position="437"/>
        <end position="457"/>
    </location>
</feature>
<feature type="transmembrane region" description="Helical" evidence="6">
    <location>
        <begin position="342"/>
        <end position="365"/>
    </location>
</feature>
<evidence type="ECO:0000256" key="3">
    <source>
        <dbReference type="ARBA" id="ARBA00022692"/>
    </source>
</evidence>
<dbReference type="InterPro" id="IPR020846">
    <property type="entry name" value="MFS_dom"/>
</dbReference>
<dbReference type="Gene3D" id="1.20.1250.20">
    <property type="entry name" value="MFS general substrate transporter like domains"/>
    <property type="match status" value="1"/>
</dbReference>
<feature type="transmembrane region" description="Helical" evidence="6">
    <location>
        <begin position="371"/>
        <end position="388"/>
    </location>
</feature>
<feature type="transmembrane region" description="Helical" evidence="6">
    <location>
        <begin position="217"/>
        <end position="236"/>
    </location>
</feature>
<feature type="transmembrane region" description="Helical" evidence="6">
    <location>
        <begin position="125"/>
        <end position="147"/>
    </location>
</feature>
<feature type="transmembrane region" description="Helical" evidence="6">
    <location>
        <begin position="100"/>
        <end position="119"/>
    </location>
</feature>
<protein>
    <submittedName>
        <fullName evidence="8">MFS transporter</fullName>
    </submittedName>
</protein>
<evidence type="ECO:0000256" key="2">
    <source>
        <dbReference type="ARBA" id="ARBA00022448"/>
    </source>
</evidence>
<dbReference type="PANTHER" id="PTHR42718:SF9">
    <property type="entry name" value="MAJOR FACILITATOR SUPERFAMILY MULTIDRUG TRANSPORTER MFSC"/>
    <property type="match status" value="1"/>
</dbReference>
<dbReference type="PROSITE" id="PS50850">
    <property type="entry name" value="MFS"/>
    <property type="match status" value="1"/>
</dbReference>
<feature type="domain" description="Major facilitator superfamily (MFS) profile" evidence="7">
    <location>
        <begin position="31"/>
        <end position="461"/>
    </location>
</feature>
<gene>
    <name evidence="8" type="ORF">E3202_01800</name>
</gene>
<keyword evidence="3 6" id="KW-0812">Transmembrane</keyword>